<reference evidence="2" key="1">
    <citation type="journal article" date="2024" name="Proc. Natl. Acad. Sci. U.S.A.">
        <title>Extraordinary preservation of gene collinearity over three hundred million years revealed in homosporous lycophytes.</title>
        <authorList>
            <person name="Li C."/>
            <person name="Wickell D."/>
            <person name="Kuo L.Y."/>
            <person name="Chen X."/>
            <person name="Nie B."/>
            <person name="Liao X."/>
            <person name="Peng D."/>
            <person name="Ji J."/>
            <person name="Jenkins J."/>
            <person name="Williams M."/>
            <person name="Shu S."/>
            <person name="Plott C."/>
            <person name="Barry K."/>
            <person name="Rajasekar S."/>
            <person name="Grimwood J."/>
            <person name="Han X."/>
            <person name="Sun S."/>
            <person name="Hou Z."/>
            <person name="He W."/>
            <person name="Dai G."/>
            <person name="Sun C."/>
            <person name="Schmutz J."/>
            <person name="Leebens-Mack J.H."/>
            <person name="Li F.W."/>
            <person name="Wang L."/>
        </authorList>
    </citation>
    <scope>NUCLEOTIDE SEQUENCE [LARGE SCALE GENOMIC DNA]</scope>
    <source>
        <strain evidence="2">cv. PW_Plant_1</strain>
    </source>
</reference>
<proteinExistence type="predicted"/>
<comment type="caution">
    <text evidence="1">The sequence shown here is derived from an EMBL/GenBank/DDBJ whole genome shotgun (WGS) entry which is preliminary data.</text>
</comment>
<organism evidence="1 2">
    <name type="scientific">Diphasiastrum complanatum</name>
    <name type="common">Issler's clubmoss</name>
    <name type="synonym">Lycopodium complanatum</name>
    <dbReference type="NCBI Taxonomy" id="34168"/>
    <lineage>
        <taxon>Eukaryota</taxon>
        <taxon>Viridiplantae</taxon>
        <taxon>Streptophyta</taxon>
        <taxon>Embryophyta</taxon>
        <taxon>Tracheophyta</taxon>
        <taxon>Lycopodiopsida</taxon>
        <taxon>Lycopodiales</taxon>
        <taxon>Lycopodiaceae</taxon>
        <taxon>Lycopodioideae</taxon>
        <taxon>Diphasiastrum</taxon>
    </lineage>
</organism>
<dbReference type="Proteomes" id="UP001162992">
    <property type="component" value="Chromosome 4"/>
</dbReference>
<protein>
    <submittedName>
        <fullName evidence="1">Uncharacterized protein</fullName>
    </submittedName>
</protein>
<accession>A0ACC2DZU0</accession>
<keyword evidence="2" id="KW-1185">Reference proteome</keyword>
<evidence type="ECO:0000313" key="2">
    <source>
        <dbReference type="Proteomes" id="UP001162992"/>
    </source>
</evidence>
<dbReference type="EMBL" id="CM055095">
    <property type="protein sequence ID" value="KAJ7559801.1"/>
    <property type="molecule type" value="Genomic_DNA"/>
</dbReference>
<sequence length="243" mass="26939">MTTTTMLAIGSNALCPIRFLSNDRSSSMRCCCIRKTTHIIAGMEDGSELFSAGSSKQSLKHVMNKFLSFCEQNEGLRHAAFVVTTVLAAAPALAEEEKGKIFDFNLTLPIIVAEFLLLMVALDNIWFKPVAKVMDERDEAIRSKLLGVRDNSGDIKKLQEEAEALIKAARAETTAALNQMKKETAAALEVKLQESKARIEEELAQALSNLEEQKKETLRSLDQQVQDLSEQILRKVIPADLSR</sequence>
<name>A0ACC2DZU0_DIPCM</name>
<gene>
    <name evidence="1" type="ORF">O6H91_04G102100</name>
</gene>
<evidence type="ECO:0000313" key="1">
    <source>
        <dbReference type="EMBL" id="KAJ7559801.1"/>
    </source>
</evidence>